<evidence type="ECO:0000256" key="3">
    <source>
        <dbReference type="ARBA" id="ARBA00022448"/>
    </source>
</evidence>
<evidence type="ECO:0000256" key="1">
    <source>
        <dbReference type="ARBA" id="ARBA00004439"/>
    </source>
</evidence>
<feature type="transmembrane region" description="Helical" evidence="9">
    <location>
        <begin position="65"/>
        <end position="83"/>
    </location>
</feature>
<keyword evidence="8" id="KW-0968">Cytoplasmic vesicle</keyword>
<accession>A0A915I243</accession>
<comment type="similarity">
    <text evidence="2">Belongs to the amino acid/polyamine transporter 2 family.</text>
</comment>
<keyword evidence="11" id="KW-1185">Reference proteome</keyword>
<dbReference type="GO" id="GO:0006836">
    <property type="term" value="P:neurotransmitter transport"/>
    <property type="evidence" value="ECO:0007669"/>
    <property type="project" value="UniProtKB-KW"/>
</dbReference>
<dbReference type="OMA" id="IGICVMT"/>
<keyword evidence="7 9" id="KW-0472">Membrane</keyword>
<keyword evidence="4 9" id="KW-0812">Transmembrane</keyword>
<sequence>MREWALAARMCLVLFTLFMAISVPHFALLMGLVGNITGTMLSFVWPSLFHLKMKAPKLNDKQKWVNRSIVLIGVVFGSVGVYYSSMQLRKAINAVDEYE</sequence>
<dbReference type="PANTHER" id="PTHR22950:SF689">
    <property type="entry name" value="VESICULAR INHIBITORY AMINO ACID TRANSPORTER"/>
    <property type="match status" value="1"/>
</dbReference>
<dbReference type="GO" id="GO:0030659">
    <property type="term" value="C:cytoplasmic vesicle membrane"/>
    <property type="evidence" value="ECO:0007669"/>
    <property type="project" value="UniProtKB-SubCell"/>
</dbReference>
<evidence type="ECO:0000256" key="8">
    <source>
        <dbReference type="ARBA" id="ARBA00023329"/>
    </source>
</evidence>
<keyword evidence="3" id="KW-0813">Transport</keyword>
<evidence type="ECO:0000256" key="6">
    <source>
        <dbReference type="ARBA" id="ARBA00022989"/>
    </source>
</evidence>
<evidence type="ECO:0000256" key="9">
    <source>
        <dbReference type="SAM" id="Phobius"/>
    </source>
</evidence>
<evidence type="ECO:0000256" key="4">
    <source>
        <dbReference type="ARBA" id="ARBA00022692"/>
    </source>
</evidence>
<dbReference type="Pfam" id="PF01490">
    <property type="entry name" value="Aa_trans"/>
    <property type="match status" value="1"/>
</dbReference>
<dbReference type="AlphaFoldDB" id="A0A915I243"/>
<evidence type="ECO:0000256" key="7">
    <source>
        <dbReference type="ARBA" id="ARBA00023136"/>
    </source>
</evidence>
<organism evidence="11 12">
    <name type="scientific">Romanomermis culicivorax</name>
    <name type="common">Nematode worm</name>
    <dbReference type="NCBI Taxonomy" id="13658"/>
    <lineage>
        <taxon>Eukaryota</taxon>
        <taxon>Metazoa</taxon>
        <taxon>Ecdysozoa</taxon>
        <taxon>Nematoda</taxon>
        <taxon>Enoplea</taxon>
        <taxon>Dorylaimia</taxon>
        <taxon>Mermithida</taxon>
        <taxon>Mermithoidea</taxon>
        <taxon>Mermithidae</taxon>
        <taxon>Romanomermis</taxon>
    </lineage>
</organism>
<evidence type="ECO:0000256" key="5">
    <source>
        <dbReference type="ARBA" id="ARBA00022775"/>
    </source>
</evidence>
<reference evidence="12" key="1">
    <citation type="submission" date="2022-11" db="UniProtKB">
        <authorList>
            <consortium name="WormBaseParasite"/>
        </authorList>
    </citation>
    <scope>IDENTIFICATION</scope>
</reference>
<protein>
    <submittedName>
        <fullName evidence="12">Amino acid transporter transmembrane domain-containing protein</fullName>
    </submittedName>
</protein>
<name>A0A915I243_ROMCU</name>
<dbReference type="PANTHER" id="PTHR22950">
    <property type="entry name" value="AMINO ACID TRANSPORTER"/>
    <property type="match status" value="1"/>
</dbReference>
<dbReference type="Proteomes" id="UP000887565">
    <property type="component" value="Unplaced"/>
</dbReference>
<dbReference type="GO" id="GO:0015179">
    <property type="term" value="F:L-amino acid transmembrane transporter activity"/>
    <property type="evidence" value="ECO:0007669"/>
    <property type="project" value="TreeGrafter"/>
</dbReference>
<comment type="subcellular location">
    <subcellularLocation>
        <location evidence="1">Cytoplasmic vesicle membrane</location>
        <topology evidence="1">Multi-pass membrane protein</topology>
    </subcellularLocation>
</comment>
<dbReference type="InterPro" id="IPR013057">
    <property type="entry name" value="AA_transpt_TM"/>
</dbReference>
<evidence type="ECO:0000313" key="12">
    <source>
        <dbReference type="WBParaSite" id="nRc.2.0.1.t07776-RA"/>
    </source>
</evidence>
<feature type="transmembrane region" description="Helical" evidence="9">
    <location>
        <begin position="12"/>
        <end position="45"/>
    </location>
</feature>
<dbReference type="WBParaSite" id="nRc.2.0.1.t07776-RA">
    <property type="protein sequence ID" value="nRc.2.0.1.t07776-RA"/>
    <property type="gene ID" value="nRc.2.0.1.g07776"/>
</dbReference>
<evidence type="ECO:0000313" key="11">
    <source>
        <dbReference type="Proteomes" id="UP000887565"/>
    </source>
</evidence>
<dbReference type="GO" id="GO:0005774">
    <property type="term" value="C:vacuolar membrane"/>
    <property type="evidence" value="ECO:0007669"/>
    <property type="project" value="TreeGrafter"/>
</dbReference>
<keyword evidence="5" id="KW-0532">Neurotransmitter transport</keyword>
<evidence type="ECO:0000256" key="2">
    <source>
        <dbReference type="ARBA" id="ARBA00008066"/>
    </source>
</evidence>
<evidence type="ECO:0000259" key="10">
    <source>
        <dbReference type="Pfam" id="PF01490"/>
    </source>
</evidence>
<feature type="domain" description="Amino acid transporter transmembrane" evidence="10">
    <location>
        <begin position="3"/>
        <end position="88"/>
    </location>
</feature>
<keyword evidence="6 9" id="KW-1133">Transmembrane helix</keyword>
<proteinExistence type="inferred from homology"/>